<keyword evidence="3" id="KW-0862">Zinc</keyword>
<keyword evidence="2 4" id="KW-0863">Zinc-finger</keyword>
<dbReference type="InterPro" id="IPR007527">
    <property type="entry name" value="Znf_SWIM"/>
</dbReference>
<dbReference type="PANTHER" id="PTHR31973:SF189">
    <property type="entry name" value="TRANSPOSASE, MUDR, PLANT, MULE TRANSPOSASE DOMAIN PROTEIN-RELATED"/>
    <property type="match status" value="1"/>
</dbReference>
<evidence type="ECO:0000256" key="1">
    <source>
        <dbReference type="ARBA" id="ARBA00022723"/>
    </source>
</evidence>
<reference evidence="7 8" key="1">
    <citation type="journal article" date="2017" name="Nat. Commun.">
        <title>Genome assembly with in vitro proximity ligation data and whole-genome triplication in lettuce.</title>
        <authorList>
            <person name="Reyes-Chin-Wo S."/>
            <person name="Wang Z."/>
            <person name="Yang X."/>
            <person name="Kozik A."/>
            <person name="Arikit S."/>
            <person name="Song C."/>
            <person name="Xia L."/>
            <person name="Froenicke L."/>
            <person name="Lavelle D.O."/>
            <person name="Truco M.J."/>
            <person name="Xia R."/>
            <person name="Zhu S."/>
            <person name="Xu C."/>
            <person name="Xu H."/>
            <person name="Xu X."/>
            <person name="Cox K."/>
            <person name="Korf I."/>
            <person name="Meyers B.C."/>
            <person name="Michelmore R.W."/>
        </authorList>
    </citation>
    <scope>NUCLEOTIDE SEQUENCE [LARGE SCALE GENOMIC DNA]</scope>
    <source>
        <strain evidence="8">cv. Salinas</strain>
        <tissue evidence="7">Seedlings</tissue>
    </source>
</reference>
<evidence type="ECO:0000256" key="5">
    <source>
        <dbReference type="SAM" id="MobiDB-lite"/>
    </source>
</evidence>
<gene>
    <name evidence="7" type="ORF">LSAT_V11C700352000</name>
</gene>
<evidence type="ECO:0000256" key="2">
    <source>
        <dbReference type="ARBA" id="ARBA00022771"/>
    </source>
</evidence>
<dbReference type="Proteomes" id="UP000235145">
    <property type="component" value="Unassembled WGS sequence"/>
</dbReference>
<feature type="region of interest" description="Disordered" evidence="5">
    <location>
        <begin position="726"/>
        <end position="764"/>
    </location>
</feature>
<feature type="compositionally biased region" description="Basic residues" evidence="5">
    <location>
        <begin position="730"/>
        <end position="744"/>
    </location>
</feature>
<protein>
    <recommendedName>
        <fullName evidence="6">SWIM-type domain-containing protein</fullName>
    </recommendedName>
</protein>
<dbReference type="Pfam" id="PF10551">
    <property type="entry name" value="MULE"/>
    <property type="match status" value="1"/>
</dbReference>
<organism evidence="7 8">
    <name type="scientific">Lactuca sativa</name>
    <name type="common">Garden lettuce</name>
    <dbReference type="NCBI Taxonomy" id="4236"/>
    <lineage>
        <taxon>Eukaryota</taxon>
        <taxon>Viridiplantae</taxon>
        <taxon>Streptophyta</taxon>
        <taxon>Embryophyta</taxon>
        <taxon>Tracheophyta</taxon>
        <taxon>Spermatophyta</taxon>
        <taxon>Magnoliopsida</taxon>
        <taxon>eudicotyledons</taxon>
        <taxon>Gunneridae</taxon>
        <taxon>Pentapetalae</taxon>
        <taxon>asterids</taxon>
        <taxon>campanulids</taxon>
        <taxon>Asterales</taxon>
        <taxon>Asteraceae</taxon>
        <taxon>Cichorioideae</taxon>
        <taxon>Cichorieae</taxon>
        <taxon>Lactucinae</taxon>
        <taxon>Lactuca</taxon>
    </lineage>
</organism>
<dbReference type="EMBL" id="NBSK02000007">
    <property type="protein sequence ID" value="KAJ0196078.1"/>
    <property type="molecule type" value="Genomic_DNA"/>
</dbReference>
<dbReference type="PANTHER" id="PTHR31973">
    <property type="entry name" value="POLYPROTEIN, PUTATIVE-RELATED"/>
    <property type="match status" value="1"/>
</dbReference>
<name>A0A9R1UYV4_LACSA</name>
<comment type="caution">
    <text evidence="7">The sequence shown here is derived from an EMBL/GenBank/DDBJ whole genome shotgun (WGS) entry which is preliminary data.</text>
</comment>
<evidence type="ECO:0000256" key="3">
    <source>
        <dbReference type="ARBA" id="ARBA00022833"/>
    </source>
</evidence>
<evidence type="ECO:0000259" key="6">
    <source>
        <dbReference type="PROSITE" id="PS50966"/>
    </source>
</evidence>
<dbReference type="AlphaFoldDB" id="A0A9R1UYV4"/>
<evidence type="ECO:0000313" key="8">
    <source>
        <dbReference type="Proteomes" id="UP000235145"/>
    </source>
</evidence>
<dbReference type="Pfam" id="PF04434">
    <property type="entry name" value="SWIM"/>
    <property type="match status" value="1"/>
</dbReference>
<evidence type="ECO:0000256" key="4">
    <source>
        <dbReference type="PROSITE-ProRule" id="PRU00325"/>
    </source>
</evidence>
<dbReference type="SMART" id="SM00575">
    <property type="entry name" value="ZnF_PMZ"/>
    <property type="match status" value="1"/>
</dbReference>
<dbReference type="Pfam" id="PF03108">
    <property type="entry name" value="DBD_Tnp_Mut"/>
    <property type="match status" value="1"/>
</dbReference>
<sequence>MHIELVNASVIVKKMASDSKQSKYLTVYIHYNGLFAPKPLVYLNVVVVSICDVDFGAMDFKDFNLFIAKLIEGSCDNVYYCTRNEPLAEGIKRIRNDADYFEFIETGYSDEAGLRMNVYIDHENEVVLDWADMEVMEDDEGHYFEEDLDDDKDSQLSDDILYEHEADDYIPFLDKTIGDEFLHRVSGMCKDINDEAETDEVETKNGDDKPVYPVHNENQKWDKMVPILGMRFSNPMELKNCLTNYAVKNGYNLYFEKNDSQRLLVRCCKDNKNPSCPFRLWASWMSSERSFQINSLVDEHNCSRVFKIGSIVTYKWIGKHFKNQLVKNPKMSIRKMKAKVMSLNVEMLGDMLLDEIEGSLIELYGKVWSYGEEIIRTNPGSTVKIDVNVMPDSTTYFSKMYVCFKGVKDGWIAACRRVIGVDGCFLKGICRGQLLAAMGRDANNHIFPIAWVMVEVENKETWKWFLDLLLDDIEMGIGHGLTLISDQHKGLIEVVKERVPAAEHRQCARHIYANFKKRYKGEQYRKLFWAAAVSTTQPKFEAEMNSIKKIDPLAYEHLMEGTLKVGAGHSLKWTGLVMLMRMAYQKEKATHRHVGRDKDLCNGEDLEGQSWGNLKICPSIRLKISKLKKQQRFWGVIPSGIQQYEVRIGNDGYVVDLNNNTCGCRSWQVSGIPCVHAVAAISYLNRNAEDYVAPWFHTTMFLTCYNHTINPLNGSSMWPEVTYMKPMPPQKRRLPGRPTIKRKRDQSERESQGKTRHTISKAGTVEPVQVDPIQVEAPAQPDNDVQVDDPAPHVDVHVDDPVNDVPAQHVDVHVDDHVNDAPAQHVDVHVDDPVYDVPAQPVATGKRTRKYSERITKIGLRRNVLKKEGNIDNHPLVLE</sequence>
<dbReference type="InterPro" id="IPR006564">
    <property type="entry name" value="Znf_PMZ"/>
</dbReference>
<evidence type="ECO:0000313" key="7">
    <source>
        <dbReference type="EMBL" id="KAJ0196078.1"/>
    </source>
</evidence>
<dbReference type="InterPro" id="IPR004332">
    <property type="entry name" value="Transposase_MuDR"/>
</dbReference>
<feature type="domain" description="SWIM-type" evidence="6">
    <location>
        <begin position="653"/>
        <end position="685"/>
    </location>
</feature>
<keyword evidence="8" id="KW-1185">Reference proteome</keyword>
<dbReference type="InterPro" id="IPR018289">
    <property type="entry name" value="MULE_transposase_dom"/>
</dbReference>
<dbReference type="PROSITE" id="PS50966">
    <property type="entry name" value="ZF_SWIM"/>
    <property type="match status" value="1"/>
</dbReference>
<proteinExistence type="predicted"/>
<dbReference type="GO" id="GO:0008270">
    <property type="term" value="F:zinc ion binding"/>
    <property type="evidence" value="ECO:0007669"/>
    <property type="project" value="UniProtKB-KW"/>
</dbReference>
<keyword evidence="1" id="KW-0479">Metal-binding</keyword>
<accession>A0A9R1UYV4</accession>